<sequence length="112" mass="12610">MNNSEKFKSYLLSYQNKDIEAVSNLFAPNIHLRDWKISVHGKSVAISETQKNFDNASSLEIEILNIMENDNSVSGELKIVVNETEVLFVVDVVTFNSDGLISSIRAYLGREN</sequence>
<dbReference type="AlphaFoldDB" id="A0A7X5LPR3"/>
<keyword evidence="2" id="KW-1185">Reference proteome</keyword>
<reference evidence="1 2" key="1">
    <citation type="submission" date="2020-01" db="EMBL/GenBank/DDBJ databases">
        <authorList>
            <person name="Chen J."/>
            <person name="Zhu S."/>
            <person name="Yang J."/>
        </authorList>
    </citation>
    <scope>NUCLEOTIDE SEQUENCE [LARGE SCALE GENOMIC DNA]</scope>
    <source>
        <strain evidence="1 2">345S023</strain>
    </source>
</reference>
<accession>A0A7X5LPR3</accession>
<evidence type="ECO:0000313" key="1">
    <source>
        <dbReference type="EMBL" id="NDV93279.1"/>
    </source>
</evidence>
<comment type="caution">
    <text evidence="1">The sequence shown here is derived from an EMBL/GenBank/DDBJ whole genome shotgun (WGS) entry which is preliminary data.</text>
</comment>
<dbReference type="RefSeq" id="WP_163088794.1">
    <property type="nucleotide sequence ID" value="NZ_JAAAWN010000074.1"/>
</dbReference>
<dbReference type="InterPro" id="IPR032710">
    <property type="entry name" value="NTF2-like_dom_sf"/>
</dbReference>
<gene>
    <name evidence="1" type="ORF">GTH32_19145</name>
</gene>
<protein>
    <submittedName>
        <fullName evidence="1">Nuclear transport factor 2 family protein</fullName>
    </submittedName>
</protein>
<dbReference type="Gene3D" id="3.10.450.50">
    <property type="match status" value="1"/>
</dbReference>
<proteinExistence type="predicted"/>
<dbReference type="SUPFAM" id="SSF54427">
    <property type="entry name" value="NTF2-like"/>
    <property type="match status" value="1"/>
</dbReference>
<dbReference type="EMBL" id="JAAAWN010000074">
    <property type="protein sequence ID" value="NDV93279.1"/>
    <property type="molecule type" value="Genomic_DNA"/>
</dbReference>
<dbReference type="Proteomes" id="UP000470213">
    <property type="component" value="Unassembled WGS sequence"/>
</dbReference>
<organism evidence="1 2">
    <name type="scientific">Alteromonas profundi</name>
    <dbReference type="NCBI Taxonomy" id="2696062"/>
    <lineage>
        <taxon>Bacteria</taxon>
        <taxon>Pseudomonadati</taxon>
        <taxon>Pseudomonadota</taxon>
        <taxon>Gammaproteobacteria</taxon>
        <taxon>Alteromonadales</taxon>
        <taxon>Alteromonadaceae</taxon>
        <taxon>Alteromonas/Salinimonas group</taxon>
        <taxon>Alteromonas</taxon>
    </lineage>
</organism>
<name>A0A7X5LPR3_9ALTE</name>
<evidence type="ECO:0000313" key="2">
    <source>
        <dbReference type="Proteomes" id="UP000470213"/>
    </source>
</evidence>